<evidence type="ECO:0000313" key="2">
    <source>
        <dbReference type="EMBL" id="GLT21452.1"/>
    </source>
</evidence>
<accession>A0ABQ6F883</accession>
<dbReference type="Proteomes" id="UP001157167">
    <property type="component" value="Unassembled WGS sequence"/>
</dbReference>
<evidence type="ECO:0000313" key="3">
    <source>
        <dbReference type="Proteomes" id="UP001157167"/>
    </source>
</evidence>
<evidence type="ECO:0000256" key="1">
    <source>
        <dbReference type="SAM" id="Phobius"/>
    </source>
</evidence>
<keyword evidence="3" id="KW-1185">Reference proteome</keyword>
<keyword evidence="1" id="KW-1133">Transmembrane helix</keyword>
<feature type="transmembrane region" description="Helical" evidence="1">
    <location>
        <begin position="78"/>
        <end position="106"/>
    </location>
</feature>
<proteinExistence type="predicted"/>
<comment type="caution">
    <text evidence="2">The sequence shown here is derived from an EMBL/GenBank/DDBJ whole genome shotgun (WGS) entry which is preliminary data.</text>
</comment>
<organism evidence="2 3">
    <name type="scientific">Zoogloea oryzae</name>
    <dbReference type="NCBI Taxonomy" id="310767"/>
    <lineage>
        <taxon>Bacteria</taxon>
        <taxon>Pseudomonadati</taxon>
        <taxon>Pseudomonadota</taxon>
        <taxon>Betaproteobacteria</taxon>
        <taxon>Rhodocyclales</taxon>
        <taxon>Zoogloeaceae</taxon>
        <taxon>Zoogloea</taxon>
    </lineage>
</organism>
<dbReference type="RefSeq" id="WP_284186894.1">
    <property type="nucleotide sequence ID" value="NZ_BSPX01000008.1"/>
</dbReference>
<gene>
    <name evidence="2" type="ORF">GCM10007933_09040</name>
</gene>
<reference evidence="3" key="1">
    <citation type="journal article" date="2019" name="Int. J. Syst. Evol. Microbiol.">
        <title>The Global Catalogue of Microorganisms (GCM) 10K type strain sequencing project: providing services to taxonomists for standard genome sequencing and annotation.</title>
        <authorList>
            <consortium name="The Broad Institute Genomics Platform"/>
            <consortium name="The Broad Institute Genome Sequencing Center for Infectious Disease"/>
            <person name="Wu L."/>
            <person name="Ma J."/>
        </authorList>
    </citation>
    <scope>NUCLEOTIDE SEQUENCE [LARGE SCALE GENOMIC DNA]</scope>
    <source>
        <strain evidence="3">NBRC 102407</strain>
    </source>
</reference>
<keyword evidence="1" id="KW-0812">Transmembrane</keyword>
<keyword evidence="1" id="KW-0472">Membrane</keyword>
<sequence length="113" mass="13523">MDRTSAPRQEPFWHLLYRYLWPFACFRDVTQGSLIERRQNYRYNRQMGVHLPGFMAKWACLTLVFFLLGLAFEELLEVMLPAACCYVTSTWALTICVQLCVAWLWLRRFPELH</sequence>
<dbReference type="EMBL" id="BSPX01000008">
    <property type="protein sequence ID" value="GLT21452.1"/>
    <property type="molecule type" value="Genomic_DNA"/>
</dbReference>
<feature type="transmembrane region" description="Helical" evidence="1">
    <location>
        <begin position="51"/>
        <end position="72"/>
    </location>
</feature>
<name>A0ABQ6F883_9RHOO</name>
<protein>
    <submittedName>
        <fullName evidence="2">Uncharacterized protein</fullName>
    </submittedName>
</protein>